<organism evidence="2 3">
    <name type="scientific">Potamilus streckersoni</name>
    <dbReference type="NCBI Taxonomy" id="2493646"/>
    <lineage>
        <taxon>Eukaryota</taxon>
        <taxon>Metazoa</taxon>
        <taxon>Spiralia</taxon>
        <taxon>Lophotrochozoa</taxon>
        <taxon>Mollusca</taxon>
        <taxon>Bivalvia</taxon>
        <taxon>Autobranchia</taxon>
        <taxon>Heteroconchia</taxon>
        <taxon>Palaeoheterodonta</taxon>
        <taxon>Unionida</taxon>
        <taxon>Unionoidea</taxon>
        <taxon>Unionidae</taxon>
        <taxon>Ambleminae</taxon>
        <taxon>Lampsilini</taxon>
        <taxon>Potamilus</taxon>
    </lineage>
</organism>
<dbReference type="EMBL" id="JAEAOA010001417">
    <property type="protein sequence ID" value="KAK3580265.1"/>
    <property type="molecule type" value="Genomic_DNA"/>
</dbReference>
<evidence type="ECO:0000313" key="2">
    <source>
        <dbReference type="EMBL" id="KAK3580265.1"/>
    </source>
</evidence>
<keyword evidence="3" id="KW-1185">Reference proteome</keyword>
<dbReference type="Pfam" id="PF00567">
    <property type="entry name" value="TUDOR"/>
    <property type="match status" value="1"/>
</dbReference>
<feature type="domain" description="Tudor" evidence="1">
    <location>
        <begin position="59"/>
        <end position="103"/>
    </location>
</feature>
<gene>
    <name evidence="2" type="ORF">CHS0354_023501</name>
</gene>
<reference evidence="2" key="1">
    <citation type="journal article" date="2021" name="Genome Biol. Evol.">
        <title>A High-Quality Reference Genome for a Parasitic Bivalve with Doubly Uniparental Inheritance (Bivalvia: Unionida).</title>
        <authorList>
            <person name="Smith C.H."/>
        </authorList>
    </citation>
    <scope>NUCLEOTIDE SEQUENCE</scope>
    <source>
        <strain evidence="2">CHS0354</strain>
    </source>
</reference>
<dbReference type="Gene3D" id="2.30.30.140">
    <property type="match status" value="1"/>
</dbReference>
<sequence>MASSKIIVEVECIKNEEEVEVINTSDPEPLTLPSNLVWDVHIMNIYGSKDREVIRFIRAEYSIICFFMDYADMETVDSEQLKPIDPAINRKLPYQATKVSLHGLGHVAQKPIALDVLRSMALGRSRVAVPIMRYE</sequence>
<comment type="caution">
    <text evidence="2">The sequence shown here is derived from an EMBL/GenBank/DDBJ whole genome shotgun (WGS) entry which is preliminary data.</text>
</comment>
<dbReference type="InterPro" id="IPR002999">
    <property type="entry name" value="Tudor"/>
</dbReference>
<dbReference type="AlphaFoldDB" id="A0AAE0RVF1"/>
<dbReference type="Proteomes" id="UP001195483">
    <property type="component" value="Unassembled WGS sequence"/>
</dbReference>
<accession>A0AAE0RVF1</accession>
<protein>
    <recommendedName>
        <fullName evidence="1">Tudor domain-containing protein</fullName>
    </recommendedName>
</protein>
<name>A0AAE0RVF1_9BIVA</name>
<evidence type="ECO:0000259" key="1">
    <source>
        <dbReference type="Pfam" id="PF00567"/>
    </source>
</evidence>
<reference evidence="2" key="3">
    <citation type="submission" date="2023-05" db="EMBL/GenBank/DDBJ databases">
        <authorList>
            <person name="Smith C.H."/>
        </authorList>
    </citation>
    <scope>NUCLEOTIDE SEQUENCE</scope>
    <source>
        <strain evidence="2">CHS0354</strain>
        <tissue evidence="2">Mantle</tissue>
    </source>
</reference>
<proteinExistence type="predicted"/>
<reference evidence="2" key="2">
    <citation type="journal article" date="2021" name="Genome Biol. Evol.">
        <title>Developing a high-quality reference genome for a parasitic bivalve with doubly uniparental inheritance (Bivalvia: Unionida).</title>
        <authorList>
            <person name="Smith C.H."/>
        </authorList>
    </citation>
    <scope>NUCLEOTIDE SEQUENCE</scope>
    <source>
        <strain evidence="2">CHS0354</strain>
        <tissue evidence="2">Mantle</tissue>
    </source>
</reference>
<evidence type="ECO:0000313" key="3">
    <source>
        <dbReference type="Proteomes" id="UP001195483"/>
    </source>
</evidence>
<dbReference type="SUPFAM" id="SSF63748">
    <property type="entry name" value="Tudor/PWWP/MBT"/>
    <property type="match status" value="1"/>
</dbReference>